<protein>
    <submittedName>
        <fullName evidence="1">Uncharacterized protein</fullName>
    </submittedName>
</protein>
<evidence type="ECO:0000313" key="2">
    <source>
        <dbReference type="Proteomes" id="UP000288843"/>
    </source>
</evidence>
<gene>
    <name evidence="1" type="ORF">DN603_07830</name>
</gene>
<reference evidence="1 2" key="1">
    <citation type="submission" date="2018-06" db="EMBL/GenBank/DDBJ databases">
        <title>Carbapenemase-producing Enterobacteriaceae present in wastewater treatment plant effluent and nearby surface waters in the US.</title>
        <authorList>
            <person name="Mathys D.A."/>
            <person name="Mollenkopf D.F."/>
            <person name="Feicht S.M."/>
            <person name="Adams R.J."/>
            <person name="Albers A.L."/>
            <person name="Stuever D.M."/>
            <person name="Daniels J.B."/>
            <person name="Wittum T.E."/>
        </authorList>
    </citation>
    <scope>NUCLEOTIDE SEQUENCE [LARGE SCALE GENOMIC DNA]</scope>
    <source>
        <strain evidence="1 2">GEO_47_Down_B</strain>
    </source>
</reference>
<sequence length="59" mass="6791">MRSSRWFASRLNNKAREDKHKTTTILQFAEQVGCFLSHINGILPVLNSKIVDNYNISLN</sequence>
<dbReference type="AlphaFoldDB" id="A0A443VR27"/>
<comment type="caution">
    <text evidence="1">The sequence shown here is derived from an EMBL/GenBank/DDBJ whole genome shotgun (WGS) entry which is preliminary data.</text>
</comment>
<dbReference type="Proteomes" id="UP000288843">
    <property type="component" value="Unassembled WGS sequence"/>
</dbReference>
<accession>A0A443VR27</accession>
<evidence type="ECO:0000313" key="1">
    <source>
        <dbReference type="EMBL" id="RWT24193.1"/>
    </source>
</evidence>
<organism evidence="1 2">
    <name type="scientific">Raoultella planticola</name>
    <name type="common">Klebsiella planticola</name>
    <dbReference type="NCBI Taxonomy" id="575"/>
    <lineage>
        <taxon>Bacteria</taxon>
        <taxon>Pseudomonadati</taxon>
        <taxon>Pseudomonadota</taxon>
        <taxon>Gammaproteobacteria</taxon>
        <taxon>Enterobacterales</taxon>
        <taxon>Enterobacteriaceae</taxon>
        <taxon>Klebsiella/Raoultella group</taxon>
        <taxon>Raoultella</taxon>
    </lineage>
</organism>
<proteinExistence type="predicted"/>
<dbReference type="EMBL" id="QKOX01000006">
    <property type="protein sequence ID" value="RWT24193.1"/>
    <property type="molecule type" value="Genomic_DNA"/>
</dbReference>
<name>A0A443VR27_RAOPL</name>